<comment type="caution">
    <text evidence="1">The sequence shown here is derived from an EMBL/GenBank/DDBJ whole genome shotgun (WGS) entry which is preliminary data.</text>
</comment>
<dbReference type="RefSeq" id="WP_114367162.1">
    <property type="nucleotide sequence ID" value="NZ_QPEX01000010.1"/>
</dbReference>
<sequence>MAYFGHYFSRSNRAYNAGKLCEGMPLFSRSSVRNALCRSPAKLLDTVQVSHPATVAPSVMK</sequence>
<dbReference type="Proteomes" id="UP000253562">
    <property type="component" value="Unassembled WGS sequence"/>
</dbReference>
<proteinExistence type="predicted"/>
<dbReference type="AlphaFoldDB" id="A0A368KWT0"/>
<accession>A0A368KWT0</accession>
<dbReference type="EMBL" id="QPEX01000010">
    <property type="protein sequence ID" value="RCS54095.1"/>
    <property type="molecule type" value="Genomic_DNA"/>
</dbReference>
<evidence type="ECO:0000313" key="1">
    <source>
        <dbReference type="EMBL" id="RCS54095.1"/>
    </source>
</evidence>
<protein>
    <submittedName>
        <fullName evidence="1">Uncharacterized protein</fullName>
    </submittedName>
</protein>
<gene>
    <name evidence="1" type="ORF">DTL42_02785</name>
</gene>
<organism evidence="1 2">
    <name type="scientific">Bremerella cremea</name>
    <dbReference type="NCBI Taxonomy" id="1031537"/>
    <lineage>
        <taxon>Bacteria</taxon>
        <taxon>Pseudomonadati</taxon>
        <taxon>Planctomycetota</taxon>
        <taxon>Planctomycetia</taxon>
        <taxon>Pirellulales</taxon>
        <taxon>Pirellulaceae</taxon>
        <taxon>Bremerella</taxon>
    </lineage>
</organism>
<name>A0A368KWT0_9BACT</name>
<evidence type="ECO:0000313" key="2">
    <source>
        <dbReference type="Proteomes" id="UP000253562"/>
    </source>
</evidence>
<reference evidence="1 2" key="1">
    <citation type="submission" date="2018-07" db="EMBL/GenBank/DDBJ databases">
        <title>Comparative genomes isolates from brazilian mangrove.</title>
        <authorList>
            <person name="De Araujo J.E."/>
            <person name="Taketani R.G."/>
            <person name="Silva M.C.P."/>
            <person name="Lourenco M.V."/>
            <person name="Oliveira V.M."/>
            <person name="Andreote F.D."/>
        </authorList>
    </citation>
    <scope>NUCLEOTIDE SEQUENCE [LARGE SCALE GENOMIC DNA]</scope>
    <source>
        <strain evidence="1 2">HEX PRIS-MGV</strain>
    </source>
</reference>